<evidence type="ECO:0000313" key="1">
    <source>
        <dbReference type="EMBL" id="ODQ80998.1"/>
    </source>
</evidence>
<gene>
    <name evidence="1" type="ORF">BABINDRAFT_118878</name>
</gene>
<evidence type="ECO:0000313" key="2">
    <source>
        <dbReference type="Proteomes" id="UP000094336"/>
    </source>
</evidence>
<dbReference type="Proteomes" id="UP000094336">
    <property type="component" value="Unassembled WGS sequence"/>
</dbReference>
<organism evidence="1 2">
    <name type="scientific">Babjeviella inositovora NRRL Y-12698</name>
    <dbReference type="NCBI Taxonomy" id="984486"/>
    <lineage>
        <taxon>Eukaryota</taxon>
        <taxon>Fungi</taxon>
        <taxon>Dikarya</taxon>
        <taxon>Ascomycota</taxon>
        <taxon>Saccharomycotina</taxon>
        <taxon>Pichiomycetes</taxon>
        <taxon>Serinales incertae sedis</taxon>
        <taxon>Babjeviella</taxon>
    </lineage>
</organism>
<sequence length="228" mass="25377">MLEVEKTHPVYHSCTAFTNEVSCKCSFLKVVDLQCGELGITSGTYWFFENSLKSICGKSREIEFQQAETESLESEREFLALRLVRRDVNESPMHVGHSVGYKKAVAAKKTKERGIPELEWTYGATGSFNPSSNEINSSLSIVLSSASEEILTQGTGHDPCPKVQKPPTMHAMTVDCEGLEIQKLKTIELHSIKTSMTIEATRATTVEVIKVQRQVPLPTTLMRLTIKP</sequence>
<proteinExistence type="predicted"/>
<dbReference type="AlphaFoldDB" id="A0A1E3QTJ1"/>
<dbReference type="GeneID" id="30144776"/>
<protein>
    <submittedName>
        <fullName evidence="1">Uncharacterized protein</fullName>
    </submittedName>
</protein>
<dbReference type="EMBL" id="KV454428">
    <property type="protein sequence ID" value="ODQ80998.1"/>
    <property type="molecule type" value="Genomic_DNA"/>
</dbReference>
<reference evidence="2" key="1">
    <citation type="submission" date="2016-05" db="EMBL/GenBank/DDBJ databases">
        <title>Comparative genomics of biotechnologically important yeasts.</title>
        <authorList>
            <consortium name="DOE Joint Genome Institute"/>
            <person name="Riley R."/>
            <person name="Haridas S."/>
            <person name="Wolfe K.H."/>
            <person name="Lopes M.R."/>
            <person name="Hittinger C.T."/>
            <person name="Goker M."/>
            <person name="Salamov A."/>
            <person name="Wisecaver J."/>
            <person name="Long T.M."/>
            <person name="Aerts A.L."/>
            <person name="Barry K."/>
            <person name="Choi C."/>
            <person name="Clum A."/>
            <person name="Coughlan A.Y."/>
            <person name="Deshpande S."/>
            <person name="Douglass A.P."/>
            <person name="Hanson S.J."/>
            <person name="Klenk H.-P."/>
            <person name="Labutti K."/>
            <person name="Lapidus A."/>
            <person name="Lindquist E."/>
            <person name="Lipzen A."/>
            <person name="Meier-Kolthoff J.P."/>
            <person name="Ohm R.A."/>
            <person name="Otillar R.P."/>
            <person name="Pangilinan J."/>
            <person name="Peng Y."/>
            <person name="Rokas A."/>
            <person name="Rosa C.A."/>
            <person name="Scheuner C."/>
            <person name="Sibirny A.A."/>
            <person name="Slot J.C."/>
            <person name="Stielow J.B."/>
            <person name="Sun H."/>
            <person name="Kurtzman C.P."/>
            <person name="Blackwell M."/>
            <person name="Grigoriev I.V."/>
            <person name="Jeffries T.W."/>
        </authorList>
    </citation>
    <scope>NUCLEOTIDE SEQUENCE [LARGE SCALE GENOMIC DNA]</scope>
    <source>
        <strain evidence="2">NRRL Y-12698</strain>
    </source>
</reference>
<keyword evidence="2" id="KW-1185">Reference proteome</keyword>
<dbReference type="RefSeq" id="XP_018986326.1">
    <property type="nucleotide sequence ID" value="XM_019126922.1"/>
</dbReference>
<accession>A0A1E3QTJ1</accession>
<name>A0A1E3QTJ1_9ASCO</name>